<evidence type="ECO:0000259" key="16">
    <source>
        <dbReference type="Pfam" id="PF22924"/>
    </source>
</evidence>
<organism evidence="17 18">
    <name type="scientific">Acanthamoeba castellanii (strain ATCC 30010 / Neff)</name>
    <dbReference type="NCBI Taxonomy" id="1257118"/>
    <lineage>
        <taxon>Eukaryota</taxon>
        <taxon>Amoebozoa</taxon>
        <taxon>Discosea</taxon>
        <taxon>Longamoebia</taxon>
        <taxon>Centramoebida</taxon>
        <taxon>Acanthamoebidae</taxon>
        <taxon>Acanthamoeba</taxon>
    </lineage>
</organism>
<dbReference type="GO" id="GO:0005777">
    <property type="term" value="C:peroxisome"/>
    <property type="evidence" value="ECO:0007669"/>
    <property type="project" value="UniProtKB-SubCell"/>
</dbReference>
<proteinExistence type="inferred from homology"/>
<dbReference type="GO" id="GO:0033540">
    <property type="term" value="P:fatty acid beta-oxidation using acyl-CoA oxidase"/>
    <property type="evidence" value="ECO:0007669"/>
    <property type="project" value="TreeGrafter"/>
</dbReference>
<feature type="domain" description="Acyl-CoA oxidase C-alpha1" evidence="16">
    <location>
        <begin position="261"/>
        <end position="422"/>
    </location>
</feature>
<keyword evidence="5 10" id="KW-0274">FAD</keyword>
<dbReference type="SUPFAM" id="SSF56645">
    <property type="entry name" value="Acyl-CoA dehydrogenase NM domain-like"/>
    <property type="match status" value="1"/>
</dbReference>
<evidence type="ECO:0000256" key="7">
    <source>
        <dbReference type="ARBA" id="ARBA00023002"/>
    </source>
</evidence>
<feature type="binding site" evidence="12">
    <location>
        <position position="123"/>
    </location>
    <ligand>
        <name>FAD</name>
        <dbReference type="ChEBI" id="CHEBI:57692"/>
    </ligand>
</feature>
<evidence type="ECO:0000256" key="1">
    <source>
        <dbReference type="ARBA" id="ARBA00001974"/>
    </source>
</evidence>
<dbReference type="EMBL" id="KB008164">
    <property type="protein sequence ID" value="ELR11041.1"/>
    <property type="molecule type" value="Genomic_DNA"/>
</dbReference>
<evidence type="ECO:0000256" key="9">
    <source>
        <dbReference type="ARBA" id="ARBA00023140"/>
    </source>
</evidence>
<dbReference type="RefSeq" id="XP_004333054.1">
    <property type="nucleotide sequence ID" value="XM_004333006.1"/>
</dbReference>
<dbReference type="InterPro" id="IPR009100">
    <property type="entry name" value="AcylCoA_DH/oxidase_NM_dom_sf"/>
</dbReference>
<dbReference type="Pfam" id="PF01756">
    <property type="entry name" value="ACOX"/>
    <property type="match status" value="1"/>
</dbReference>
<evidence type="ECO:0000313" key="18">
    <source>
        <dbReference type="Proteomes" id="UP000011083"/>
    </source>
</evidence>
<dbReference type="VEuPathDB" id="AmoebaDB:ACA1_048410"/>
<evidence type="ECO:0000256" key="6">
    <source>
        <dbReference type="ARBA" id="ARBA00022832"/>
    </source>
</evidence>
<dbReference type="GO" id="GO:0005504">
    <property type="term" value="F:fatty acid binding"/>
    <property type="evidence" value="ECO:0007669"/>
    <property type="project" value="TreeGrafter"/>
</dbReference>
<evidence type="ECO:0000256" key="10">
    <source>
        <dbReference type="PIRNR" id="PIRNR000168"/>
    </source>
</evidence>
<dbReference type="Pfam" id="PF14749">
    <property type="entry name" value="Acyl-CoA_ox_N"/>
    <property type="match status" value="1"/>
</dbReference>
<feature type="active site" description="Proton acceptor" evidence="11">
    <location>
        <position position="407"/>
    </location>
</feature>
<evidence type="ECO:0000256" key="3">
    <source>
        <dbReference type="ARBA" id="ARBA00006288"/>
    </source>
</evidence>
<dbReference type="FunFam" id="1.20.140.10:FF:000007">
    <property type="entry name" value="Acyl-coenzyme A oxidase"/>
    <property type="match status" value="1"/>
</dbReference>
<dbReference type="FunFam" id="1.20.140.10:FF:000005">
    <property type="entry name" value="Acyl-coenzyme A oxidase"/>
    <property type="match status" value="1"/>
</dbReference>
<dbReference type="GO" id="GO:0055088">
    <property type="term" value="P:lipid homeostasis"/>
    <property type="evidence" value="ECO:0007669"/>
    <property type="project" value="TreeGrafter"/>
</dbReference>
<keyword evidence="7" id="KW-0560">Oxidoreductase</keyword>
<comment type="similarity">
    <text evidence="3 10">Belongs to the acyl-CoA oxidase family.</text>
</comment>
<gene>
    <name evidence="17" type="ORF">ACA1_048410</name>
</gene>
<dbReference type="FunFam" id="2.40.110.10:FF:000003">
    <property type="entry name" value="Acyl-coenzyme A oxidase"/>
    <property type="match status" value="1"/>
</dbReference>
<dbReference type="Gene3D" id="2.40.110.10">
    <property type="entry name" value="Butyryl-CoA Dehydrogenase, subunit A, domain 2"/>
    <property type="match status" value="1"/>
</dbReference>
<evidence type="ECO:0000256" key="8">
    <source>
        <dbReference type="ARBA" id="ARBA00023098"/>
    </source>
</evidence>
<dbReference type="FunFam" id="1.10.540.10:FF:000015">
    <property type="entry name" value="Acyl-coenzyme A oxidase"/>
    <property type="match status" value="1"/>
</dbReference>
<dbReference type="Pfam" id="PF22924">
    <property type="entry name" value="ACOX_C_alpha1"/>
    <property type="match status" value="1"/>
</dbReference>
<dbReference type="KEGG" id="acan:ACA1_048410"/>
<keyword evidence="4 10" id="KW-0285">Flavoprotein</keyword>
<comment type="subcellular location">
    <subcellularLocation>
        <location evidence="2">Peroxisome</location>
    </subcellularLocation>
</comment>
<name>L8GFT5_ACACF</name>
<evidence type="ECO:0000256" key="5">
    <source>
        <dbReference type="ARBA" id="ARBA00022827"/>
    </source>
</evidence>
<dbReference type="OMA" id="NHGVHCF"/>
<feature type="domain" description="Acyl-coenzyme A oxidase N-terminal" evidence="15">
    <location>
        <begin position="15"/>
        <end position="117"/>
    </location>
</feature>
<dbReference type="OrthoDB" id="538336at2759"/>
<dbReference type="InterPro" id="IPR037069">
    <property type="entry name" value="AcylCoA_DH/ox_N_sf"/>
</dbReference>
<dbReference type="PIRSF" id="PIRSF000168">
    <property type="entry name" value="Acyl-CoA_oxidase"/>
    <property type="match status" value="1"/>
</dbReference>
<dbReference type="InterPro" id="IPR002655">
    <property type="entry name" value="Acyl-CoA_oxidase_C"/>
</dbReference>
<dbReference type="Proteomes" id="UP000011083">
    <property type="component" value="Unassembled WGS sequence"/>
</dbReference>
<sequence>MNPDLKRERKGASFDATATRERFQKLVADEPVFANDDKYFLSRVQNYERVLQKVVRGIQMCIEHNITPEDAEYLFHFIGEEFMVALHWSMFIPTLQGQATNDQKLQWLPLAQTFQIIGCYAQTEMGHGSNVRGLETTATYDKATQEFVLHSPTLTSTKWWPGGLGKTSTHCVTHARLLVEGKDHGVATFIVQIRSTDDHAPMPGVTVGDIGPKFGYDTQDNGFLRFDHVRIPRDQMLMKYKQVSPEGVVTEAPKKLSKLSYGTMMYIRSRIVGGASSTLARACTIAVRYSAVRRQFSDADNEPEKQVLDYRMQQYRLLPLLATAYAFHFTGRYMRNIYDELMRNIQSDDVSALPEVHATSAGLKAVTTWMTADGIEECRKCCGGHGYSKFAGISDIYVNYVPACTYEGDNVVMCLQTARYLVKTARGAAKGEPLVGSVQCPAQKVADFLCPRTWVDAFALRARFCVFETVKKLDALKGRGLNDKQVWNEAQIDLVKMTKAHCYYTIVRNFANAVEKVEDKQLQAVLHKLCMLFALYQVQRDLGDFTCSGYLAQEQVPLLNEAVEVLLSELRKDAVPLVDSFDFSDHFLNSSLGRYNGDVYEHMYKWAQKEPLNQAPYATQPPGYEKYLKRLLNGEVLQEAIQNKMTKANL</sequence>
<dbReference type="InterPro" id="IPR012258">
    <property type="entry name" value="Acyl-CoA_oxidase"/>
</dbReference>
<dbReference type="STRING" id="1257118.L8GFT5"/>
<dbReference type="InterPro" id="IPR046373">
    <property type="entry name" value="Acyl-CoA_Oxase/DH_mid-dom_sf"/>
</dbReference>
<dbReference type="GeneID" id="14911475"/>
<feature type="domain" description="Acyl-CoA oxidase/dehydrogenase middle" evidence="14">
    <location>
        <begin position="119"/>
        <end position="229"/>
    </location>
</feature>
<dbReference type="InterPro" id="IPR029320">
    <property type="entry name" value="Acyl-CoA_ox_N"/>
</dbReference>
<keyword evidence="6" id="KW-0276">Fatty acid metabolism</keyword>
<evidence type="ECO:0000259" key="15">
    <source>
        <dbReference type="Pfam" id="PF14749"/>
    </source>
</evidence>
<evidence type="ECO:0000256" key="4">
    <source>
        <dbReference type="ARBA" id="ARBA00022630"/>
    </source>
</evidence>
<dbReference type="Gene3D" id="1.20.140.10">
    <property type="entry name" value="Butyryl-CoA Dehydrogenase, subunit A, domain 3"/>
    <property type="match status" value="2"/>
</dbReference>
<comment type="cofactor">
    <cofactor evidence="1">
        <name>FAD</name>
        <dbReference type="ChEBI" id="CHEBI:57692"/>
    </cofactor>
</comment>
<evidence type="ECO:0000259" key="14">
    <source>
        <dbReference type="Pfam" id="PF02770"/>
    </source>
</evidence>
<evidence type="ECO:0000313" key="17">
    <source>
        <dbReference type="EMBL" id="ELR11041.1"/>
    </source>
</evidence>
<evidence type="ECO:0000259" key="13">
    <source>
        <dbReference type="Pfam" id="PF01756"/>
    </source>
</evidence>
<dbReference type="Pfam" id="PF02770">
    <property type="entry name" value="Acyl-CoA_dh_M"/>
    <property type="match status" value="1"/>
</dbReference>
<dbReference type="GO" id="GO:0071949">
    <property type="term" value="F:FAD binding"/>
    <property type="evidence" value="ECO:0007669"/>
    <property type="project" value="InterPro"/>
</dbReference>
<feature type="binding site" evidence="12">
    <location>
        <position position="162"/>
    </location>
    <ligand>
        <name>FAD</name>
        <dbReference type="ChEBI" id="CHEBI:57692"/>
    </ligand>
</feature>
<evidence type="ECO:0000256" key="2">
    <source>
        <dbReference type="ARBA" id="ARBA00004275"/>
    </source>
</evidence>
<reference evidence="17 18" key="1">
    <citation type="journal article" date="2013" name="Genome Biol.">
        <title>Genome of Acanthamoeba castellanii highlights extensive lateral gene transfer and early evolution of tyrosine kinase signaling.</title>
        <authorList>
            <person name="Clarke M."/>
            <person name="Lohan A.J."/>
            <person name="Liu B."/>
            <person name="Lagkouvardos I."/>
            <person name="Roy S."/>
            <person name="Zafar N."/>
            <person name="Bertelli C."/>
            <person name="Schilde C."/>
            <person name="Kianianmomeni A."/>
            <person name="Burglin T.R."/>
            <person name="Frech C."/>
            <person name="Turcotte B."/>
            <person name="Kopec K.O."/>
            <person name="Synnott J.M."/>
            <person name="Choo C."/>
            <person name="Paponov I."/>
            <person name="Finkler A."/>
            <person name="Soon Heng Tan C."/>
            <person name="Hutchins A.P."/>
            <person name="Weinmeier T."/>
            <person name="Rattei T."/>
            <person name="Chu J.S."/>
            <person name="Gimenez G."/>
            <person name="Irimia M."/>
            <person name="Rigden D.J."/>
            <person name="Fitzpatrick D.A."/>
            <person name="Lorenzo-Morales J."/>
            <person name="Bateman A."/>
            <person name="Chiu C.H."/>
            <person name="Tang P."/>
            <person name="Hegemann P."/>
            <person name="Fromm H."/>
            <person name="Raoult D."/>
            <person name="Greub G."/>
            <person name="Miranda-Saavedra D."/>
            <person name="Chen N."/>
            <person name="Nash P."/>
            <person name="Ginger M.L."/>
            <person name="Horn M."/>
            <person name="Schaap P."/>
            <person name="Caler L."/>
            <person name="Loftus B."/>
        </authorList>
    </citation>
    <scope>NUCLEOTIDE SEQUENCE [LARGE SCALE GENOMIC DNA]</scope>
    <source>
        <strain evidence="17 18">Neff</strain>
    </source>
</reference>
<dbReference type="SUPFAM" id="SSF47203">
    <property type="entry name" value="Acyl-CoA dehydrogenase C-terminal domain-like"/>
    <property type="match status" value="2"/>
</dbReference>
<dbReference type="InterPro" id="IPR036250">
    <property type="entry name" value="AcylCo_DH-like_C"/>
</dbReference>
<dbReference type="AlphaFoldDB" id="L8GFT5"/>
<accession>L8GFT5</accession>
<dbReference type="Gene3D" id="1.10.540.10">
    <property type="entry name" value="Acyl-CoA dehydrogenase/oxidase, N-terminal domain"/>
    <property type="match status" value="1"/>
</dbReference>
<keyword evidence="9" id="KW-0576">Peroxisome</keyword>
<dbReference type="PANTHER" id="PTHR10909:SF250">
    <property type="entry name" value="PEROXISOMAL ACYL-COENZYME A OXIDASE 1"/>
    <property type="match status" value="1"/>
</dbReference>
<dbReference type="GO" id="GO:0003997">
    <property type="term" value="F:acyl-CoA oxidase activity"/>
    <property type="evidence" value="ECO:0007669"/>
    <property type="project" value="InterPro"/>
</dbReference>
<dbReference type="InterPro" id="IPR055060">
    <property type="entry name" value="ACOX_C_alpha1"/>
</dbReference>
<dbReference type="PANTHER" id="PTHR10909">
    <property type="entry name" value="ELECTRON TRANSPORT OXIDOREDUCTASE"/>
    <property type="match status" value="1"/>
</dbReference>
<keyword evidence="8" id="KW-0443">Lipid metabolism</keyword>
<keyword evidence="18" id="KW-1185">Reference proteome</keyword>
<dbReference type="InterPro" id="IPR006091">
    <property type="entry name" value="Acyl-CoA_Oxase/DH_mid-dom"/>
</dbReference>
<evidence type="ECO:0000256" key="12">
    <source>
        <dbReference type="PIRSR" id="PIRSR000168-2"/>
    </source>
</evidence>
<feature type="domain" description="Acyl-CoA oxidase C-terminal" evidence="13">
    <location>
        <begin position="452"/>
        <end position="633"/>
    </location>
</feature>
<evidence type="ECO:0000256" key="11">
    <source>
        <dbReference type="PIRSR" id="PIRSR000168-1"/>
    </source>
</evidence>
<protein>
    <recommendedName>
        <fullName evidence="10">Acyl-coenzyme A oxidase</fullName>
    </recommendedName>
</protein>